<dbReference type="Proteomes" id="UP000006250">
    <property type="component" value="Unassembled WGS sequence"/>
</dbReference>
<name>E1JW03_SOLFR</name>
<dbReference type="OrthoDB" id="5470971at2"/>
<organism evidence="1 2">
    <name type="scientific">Solidesulfovibrio fructosivorans JJ]</name>
    <dbReference type="NCBI Taxonomy" id="596151"/>
    <lineage>
        <taxon>Bacteria</taxon>
        <taxon>Pseudomonadati</taxon>
        <taxon>Thermodesulfobacteriota</taxon>
        <taxon>Desulfovibrionia</taxon>
        <taxon>Desulfovibrionales</taxon>
        <taxon>Desulfovibrionaceae</taxon>
        <taxon>Solidesulfovibrio</taxon>
    </lineage>
</organism>
<evidence type="ECO:0000313" key="2">
    <source>
        <dbReference type="Proteomes" id="UP000006250"/>
    </source>
</evidence>
<evidence type="ECO:0000313" key="1">
    <source>
        <dbReference type="EMBL" id="EFL51363.1"/>
    </source>
</evidence>
<keyword evidence="2" id="KW-1185">Reference proteome</keyword>
<proteinExistence type="predicted"/>
<dbReference type="eggNOG" id="ENOG50340SP">
    <property type="taxonomic scope" value="Bacteria"/>
</dbReference>
<dbReference type="RefSeq" id="WP_005993133.1">
    <property type="nucleotide sequence ID" value="NZ_AECZ01000010.1"/>
</dbReference>
<dbReference type="STRING" id="596151.DesfrDRAFT_1802"/>
<gene>
    <name evidence="1" type="ORF">DesfrDRAFT_1802</name>
</gene>
<comment type="caution">
    <text evidence="1">The sequence shown here is derived from an EMBL/GenBank/DDBJ whole genome shotgun (WGS) entry which is preliminary data.</text>
</comment>
<dbReference type="AlphaFoldDB" id="E1JW03"/>
<protein>
    <submittedName>
        <fullName evidence="1">Uncharacterized protein</fullName>
    </submittedName>
</protein>
<accession>E1JW03</accession>
<dbReference type="EMBL" id="AECZ01000010">
    <property type="protein sequence ID" value="EFL51363.1"/>
    <property type="molecule type" value="Genomic_DNA"/>
</dbReference>
<reference evidence="1 2" key="1">
    <citation type="submission" date="2010-08" db="EMBL/GenBank/DDBJ databases">
        <title>The draft genome of Desulfovibrio fructosovorans JJ.</title>
        <authorList>
            <consortium name="US DOE Joint Genome Institute (JGI-PGF)"/>
            <person name="Lucas S."/>
            <person name="Copeland A."/>
            <person name="Lapidus A."/>
            <person name="Cheng J.-F."/>
            <person name="Bruce D."/>
            <person name="Goodwin L."/>
            <person name="Pitluck S."/>
            <person name="Land M.L."/>
            <person name="Hauser L."/>
            <person name="Chang Y.-J."/>
            <person name="Jeffries C."/>
            <person name="Wall J.D."/>
            <person name="Stahl D.A."/>
            <person name="Arkin A.P."/>
            <person name="Dehal P."/>
            <person name="Stolyar S.M."/>
            <person name="Hazen T.C."/>
            <person name="Woyke T.J."/>
        </authorList>
    </citation>
    <scope>NUCLEOTIDE SEQUENCE [LARGE SCALE GENOMIC DNA]</scope>
    <source>
        <strain evidence="1 2">JJ</strain>
    </source>
</reference>
<sequence length="161" mass="18357">MEIDVVPADFSLPVHRAWTVSMVIKSFKGRKDVTVHLFRPEWDPAEEGIYDWDALIGDPVDPDLPVSIESCRRILLESFTEEERDALVNYLKTRYKDKLSEIHACALNLPIPLGLTALSELTEGKSVGFIRFDKIPNYTLPFPVRGYFDLSQHKPIIEGLD</sequence>